<evidence type="ECO:0000313" key="15">
    <source>
        <dbReference type="Proteomes" id="UP001056201"/>
    </source>
</evidence>
<comment type="catalytic activity">
    <reaction evidence="1">
        <text>ATP + protein L-histidine = ADP + protein N-phospho-L-histidine.</text>
        <dbReference type="EC" id="2.7.13.3"/>
    </reaction>
</comment>
<keyword evidence="7" id="KW-0418">Kinase</keyword>
<dbReference type="Gene3D" id="3.30.565.10">
    <property type="entry name" value="Histidine kinase-like ATPase, C-terminal domain"/>
    <property type="match status" value="1"/>
</dbReference>
<keyword evidence="4" id="KW-0597">Phosphoprotein</keyword>
<keyword evidence="14" id="KW-0067">ATP-binding</keyword>
<evidence type="ECO:0000256" key="4">
    <source>
        <dbReference type="ARBA" id="ARBA00022553"/>
    </source>
</evidence>
<dbReference type="SMART" id="SM00304">
    <property type="entry name" value="HAMP"/>
    <property type="match status" value="1"/>
</dbReference>
<dbReference type="InterPro" id="IPR003661">
    <property type="entry name" value="HisK_dim/P_dom"/>
</dbReference>
<dbReference type="CDD" id="cd00082">
    <property type="entry name" value="HisKA"/>
    <property type="match status" value="1"/>
</dbReference>
<dbReference type="InterPro" id="IPR050428">
    <property type="entry name" value="TCS_sensor_his_kinase"/>
</dbReference>
<evidence type="ECO:0000256" key="6">
    <source>
        <dbReference type="ARBA" id="ARBA00022692"/>
    </source>
</evidence>
<evidence type="ECO:0000256" key="11">
    <source>
        <dbReference type="SAM" id="Phobius"/>
    </source>
</evidence>
<keyword evidence="5" id="KW-0808">Transferase</keyword>
<keyword evidence="15" id="KW-1185">Reference proteome</keyword>
<keyword evidence="14" id="KW-0547">Nucleotide-binding</keyword>
<dbReference type="Gene3D" id="6.10.340.10">
    <property type="match status" value="1"/>
</dbReference>
<dbReference type="GO" id="GO:0005524">
    <property type="term" value="F:ATP binding"/>
    <property type="evidence" value="ECO:0007669"/>
    <property type="project" value="UniProtKB-KW"/>
</dbReference>
<evidence type="ECO:0000259" key="13">
    <source>
        <dbReference type="PROSITE" id="PS50885"/>
    </source>
</evidence>
<dbReference type="InterPro" id="IPR004358">
    <property type="entry name" value="Sig_transdc_His_kin-like_C"/>
</dbReference>
<dbReference type="PANTHER" id="PTHR45436:SF5">
    <property type="entry name" value="SENSOR HISTIDINE KINASE TRCS"/>
    <property type="match status" value="1"/>
</dbReference>
<feature type="domain" description="Histidine kinase" evidence="12">
    <location>
        <begin position="171"/>
        <end position="379"/>
    </location>
</feature>
<evidence type="ECO:0000256" key="7">
    <source>
        <dbReference type="ARBA" id="ARBA00022777"/>
    </source>
</evidence>
<dbReference type="SMART" id="SM00388">
    <property type="entry name" value="HisKA"/>
    <property type="match status" value="1"/>
</dbReference>
<organism evidence="14 15">
    <name type="scientific">Aquincola tertiaricarbonis</name>
    <dbReference type="NCBI Taxonomy" id="391953"/>
    <lineage>
        <taxon>Bacteria</taxon>
        <taxon>Pseudomonadati</taxon>
        <taxon>Pseudomonadota</taxon>
        <taxon>Betaproteobacteria</taxon>
        <taxon>Burkholderiales</taxon>
        <taxon>Sphaerotilaceae</taxon>
        <taxon>Aquincola</taxon>
    </lineage>
</organism>
<accession>A0ABY4SBW8</accession>
<dbReference type="InterPro" id="IPR003660">
    <property type="entry name" value="HAMP_dom"/>
</dbReference>
<dbReference type="SUPFAM" id="SSF158472">
    <property type="entry name" value="HAMP domain-like"/>
    <property type="match status" value="1"/>
</dbReference>
<feature type="transmembrane region" description="Helical" evidence="11">
    <location>
        <begin position="12"/>
        <end position="34"/>
    </location>
</feature>
<name>A0ABY4SBW8_AQUTE</name>
<keyword evidence="6 11" id="KW-0812">Transmembrane</keyword>
<comment type="subcellular location">
    <subcellularLocation>
        <location evidence="2">Membrane</location>
    </subcellularLocation>
</comment>
<dbReference type="SUPFAM" id="SSF55874">
    <property type="entry name" value="ATPase domain of HSP90 chaperone/DNA topoisomerase II/histidine kinase"/>
    <property type="match status" value="1"/>
</dbReference>
<dbReference type="PROSITE" id="PS50109">
    <property type="entry name" value="HIS_KIN"/>
    <property type="match status" value="1"/>
</dbReference>
<evidence type="ECO:0000259" key="12">
    <source>
        <dbReference type="PROSITE" id="PS50109"/>
    </source>
</evidence>
<dbReference type="PANTHER" id="PTHR45436">
    <property type="entry name" value="SENSOR HISTIDINE KINASE YKOH"/>
    <property type="match status" value="1"/>
</dbReference>
<dbReference type="SUPFAM" id="SSF47384">
    <property type="entry name" value="Homodimeric domain of signal transducing histidine kinase"/>
    <property type="match status" value="1"/>
</dbReference>
<dbReference type="Pfam" id="PF00512">
    <property type="entry name" value="HisKA"/>
    <property type="match status" value="1"/>
</dbReference>
<dbReference type="InterPro" id="IPR036097">
    <property type="entry name" value="HisK_dim/P_sf"/>
</dbReference>
<dbReference type="EMBL" id="CP097636">
    <property type="protein sequence ID" value="URI08541.1"/>
    <property type="molecule type" value="Genomic_DNA"/>
</dbReference>
<evidence type="ECO:0000256" key="3">
    <source>
        <dbReference type="ARBA" id="ARBA00012438"/>
    </source>
</evidence>
<evidence type="ECO:0000256" key="1">
    <source>
        <dbReference type="ARBA" id="ARBA00000085"/>
    </source>
</evidence>
<dbReference type="Pfam" id="PF02518">
    <property type="entry name" value="HATPase_c"/>
    <property type="match status" value="1"/>
</dbReference>
<feature type="domain" description="HAMP" evidence="13">
    <location>
        <begin position="110"/>
        <end position="163"/>
    </location>
</feature>
<keyword evidence="10 11" id="KW-0472">Membrane</keyword>
<evidence type="ECO:0000256" key="5">
    <source>
        <dbReference type="ARBA" id="ARBA00022679"/>
    </source>
</evidence>
<dbReference type="RefSeq" id="WP_250196763.1">
    <property type="nucleotide sequence ID" value="NZ_CP097636.1"/>
</dbReference>
<dbReference type="Proteomes" id="UP001056201">
    <property type="component" value="Chromosome 2"/>
</dbReference>
<evidence type="ECO:0000256" key="9">
    <source>
        <dbReference type="ARBA" id="ARBA00023012"/>
    </source>
</evidence>
<dbReference type="PROSITE" id="PS50885">
    <property type="entry name" value="HAMP"/>
    <property type="match status" value="1"/>
</dbReference>
<keyword evidence="9" id="KW-0902">Two-component regulatory system</keyword>
<dbReference type="PROSITE" id="PS51257">
    <property type="entry name" value="PROKAR_LIPOPROTEIN"/>
    <property type="match status" value="1"/>
</dbReference>
<evidence type="ECO:0000256" key="10">
    <source>
        <dbReference type="ARBA" id="ARBA00023136"/>
    </source>
</evidence>
<feature type="transmembrane region" description="Helical" evidence="11">
    <location>
        <begin position="88"/>
        <end position="109"/>
    </location>
</feature>
<gene>
    <name evidence="14" type="ORF">MW290_23455</name>
</gene>
<evidence type="ECO:0000256" key="2">
    <source>
        <dbReference type="ARBA" id="ARBA00004370"/>
    </source>
</evidence>
<dbReference type="Pfam" id="PF00672">
    <property type="entry name" value="HAMP"/>
    <property type="match status" value="1"/>
</dbReference>
<dbReference type="InterPro" id="IPR003594">
    <property type="entry name" value="HATPase_dom"/>
</dbReference>
<keyword evidence="8 11" id="KW-1133">Transmembrane helix</keyword>
<proteinExistence type="predicted"/>
<evidence type="ECO:0000313" key="14">
    <source>
        <dbReference type="EMBL" id="URI08541.1"/>
    </source>
</evidence>
<dbReference type="InterPro" id="IPR036890">
    <property type="entry name" value="HATPase_C_sf"/>
</dbReference>
<dbReference type="SMART" id="SM00387">
    <property type="entry name" value="HATPase_c"/>
    <property type="match status" value="1"/>
</dbReference>
<dbReference type="PRINTS" id="PR00344">
    <property type="entry name" value="BCTRLSENSOR"/>
</dbReference>
<evidence type="ECO:0000256" key="8">
    <source>
        <dbReference type="ARBA" id="ARBA00022989"/>
    </source>
</evidence>
<dbReference type="Gene3D" id="1.10.287.130">
    <property type="match status" value="1"/>
</dbReference>
<dbReference type="InterPro" id="IPR005467">
    <property type="entry name" value="His_kinase_dom"/>
</dbReference>
<reference evidence="14" key="1">
    <citation type="submission" date="2022-05" db="EMBL/GenBank/DDBJ databases">
        <title>An RpoN-dependent PEP-CTERM gene is involved in floc formation of an Aquincola tertiaricarbonis strain.</title>
        <authorList>
            <person name="Qiu D."/>
            <person name="Xia M."/>
        </authorList>
    </citation>
    <scope>NUCLEOTIDE SEQUENCE</scope>
    <source>
        <strain evidence="14">RN12</strain>
    </source>
</reference>
<protein>
    <recommendedName>
        <fullName evidence="3">histidine kinase</fullName>
        <ecNumber evidence="3">2.7.13.3</ecNumber>
    </recommendedName>
</protein>
<sequence length="387" mass="41639">MAGLLDRIWVRFGLAIALAVLVTIALLSACLLLVTRWQYEQFYSGLPVQVQRELDSQRQLNPDPMDNPQIADIYSRYWRADPLYGERMSMLLGLAFCLPVGMAAGLWLSRAVSRPLASMAEAANRIALGDFSVRAEVQRERGELADMLRNFNRMTDSLQALEEERRHTVAVLSHELRTPLTVLTARLHALRDGILEPEPAEISRLLGEVDHLSRLVADMHTLALADAGRLTLQRVRFDLAELAAEVVAVFEGRLRDGGPSLQLQRSGPVPVHADRDRTRQVLSNLLDNALRHAAGATQVLVSVGSEPGMGLLVVADDGPGLPSAVSLDARSRFQSMGSSAGSGLGLSIVQALVSGQGGSVHCRRGPGGAHFSVRLPAAPPGPAAAAG</sequence>
<dbReference type="CDD" id="cd00075">
    <property type="entry name" value="HATPase"/>
    <property type="match status" value="1"/>
</dbReference>
<dbReference type="CDD" id="cd06225">
    <property type="entry name" value="HAMP"/>
    <property type="match status" value="1"/>
</dbReference>
<dbReference type="EC" id="2.7.13.3" evidence="3"/>